<accession>A0ABU3GSZ2</accession>
<sequence length="250" mass="27454">MENEEGSINRRWQNLQQYTAARIALGRTGNSIPLKQSLELKLAHAHARDAIYSHMDVEGLSQAVKAYHVPVINVHSCAELREQYLQRPDLGRLLQEQSIQNLQASAGDYDICVILADGLSAEALNENAVPLLNLVLPLLKEAGYKLSPIIFAQQARVALADHVGHHLGAKFSIIFIGERPGLSAADSIGAYLTYNPKPGLTDEARNCVSNIRPQGLPFEVAAQKIFYLVQEAFRLKLTGVNLKDNAGLLK</sequence>
<dbReference type="PANTHER" id="PTHR39330">
    <property type="entry name" value="ETHANOLAMINE AMMONIA-LYASE LIGHT CHAIN"/>
    <property type="match status" value="1"/>
</dbReference>
<evidence type="ECO:0000313" key="6">
    <source>
        <dbReference type="EMBL" id="MDT3401780.1"/>
    </source>
</evidence>
<keyword evidence="4 5" id="KW-1283">Bacterial microcompartment</keyword>
<dbReference type="Pfam" id="PF05985">
    <property type="entry name" value="EutC"/>
    <property type="match status" value="1"/>
</dbReference>
<comment type="subunit">
    <text evidence="5">The basic unit is a heterodimer which dimerizes to form tetramers. The heterotetramers trimerize; 6 large subunits form a core ring with 6 small subunits projecting outwards.</text>
</comment>
<comment type="pathway">
    <text evidence="5">Amine and polyamine degradation; ethanolamine degradation.</text>
</comment>
<evidence type="ECO:0000313" key="7">
    <source>
        <dbReference type="Proteomes" id="UP001258315"/>
    </source>
</evidence>
<proteinExistence type="inferred from homology"/>
<comment type="caution">
    <text evidence="6">The sequence shown here is derived from an EMBL/GenBank/DDBJ whole genome shotgun (WGS) entry which is preliminary data.</text>
</comment>
<evidence type="ECO:0000256" key="4">
    <source>
        <dbReference type="ARBA" id="ARBA00024446"/>
    </source>
</evidence>
<protein>
    <recommendedName>
        <fullName evidence="5">Ethanolamine ammonia-lyase small subunit</fullName>
        <shortName evidence="5">EAL small subunit</shortName>
        <ecNumber evidence="5">4.3.1.7</ecNumber>
    </recommendedName>
</protein>
<comment type="similarity">
    <text evidence="5">Belongs to the EutC family.</text>
</comment>
<dbReference type="RefSeq" id="WP_311947729.1">
    <property type="nucleotide sequence ID" value="NZ_JAVLVU010000001.1"/>
</dbReference>
<comment type="subcellular location">
    <subcellularLocation>
        <location evidence="5">Bacterial microcompartment</location>
    </subcellularLocation>
</comment>
<dbReference type="Proteomes" id="UP001258315">
    <property type="component" value="Unassembled WGS sequence"/>
</dbReference>
<comment type="function">
    <text evidence="5">Catalyzes the deamination of various vicinal amino-alcohols to oxo compounds. Allows this organism to utilize ethanolamine as the sole source of nitrogen and carbon in the presence of external vitamin B12.</text>
</comment>
<feature type="binding site" evidence="5">
    <location>
        <position position="178"/>
    </location>
    <ligand>
        <name>adenosylcob(III)alamin</name>
        <dbReference type="ChEBI" id="CHEBI:18408"/>
    </ligand>
</feature>
<name>A0ABU3GSZ2_9SPHI</name>
<dbReference type="InterPro" id="IPR009246">
    <property type="entry name" value="EutC"/>
</dbReference>
<dbReference type="HAMAP" id="MF_00601">
    <property type="entry name" value="EutC"/>
    <property type="match status" value="1"/>
</dbReference>
<feature type="binding site" evidence="5">
    <location>
        <position position="157"/>
    </location>
    <ligand>
        <name>adenosylcob(III)alamin</name>
        <dbReference type="ChEBI" id="CHEBI:18408"/>
    </ligand>
</feature>
<organism evidence="6 7">
    <name type="scientific">Mucilaginibacter terrae</name>
    <dbReference type="NCBI Taxonomy" id="1955052"/>
    <lineage>
        <taxon>Bacteria</taxon>
        <taxon>Pseudomonadati</taxon>
        <taxon>Bacteroidota</taxon>
        <taxon>Sphingobacteriia</taxon>
        <taxon>Sphingobacteriales</taxon>
        <taxon>Sphingobacteriaceae</taxon>
        <taxon>Mucilaginibacter</taxon>
    </lineage>
</organism>
<dbReference type="EMBL" id="JAVLVU010000001">
    <property type="protein sequence ID" value="MDT3401780.1"/>
    <property type="molecule type" value="Genomic_DNA"/>
</dbReference>
<evidence type="ECO:0000256" key="5">
    <source>
        <dbReference type="HAMAP-Rule" id="MF_00601"/>
    </source>
</evidence>
<keyword evidence="2 5" id="KW-0456">Lyase</keyword>
<comment type="cofactor">
    <cofactor evidence="5">
        <name>adenosylcob(III)alamin</name>
        <dbReference type="ChEBI" id="CHEBI:18408"/>
    </cofactor>
    <text evidence="5">Binds between the large and small subunits.</text>
</comment>
<evidence type="ECO:0000256" key="1">
    <source>
        <dbReference type="ARBA" id="ARBA00022628"/>
    </source>
</evidence>
<dbReference type="PIRSF" id="PIRSF018982">
    <property type="entry name" value="EutC"/>
    <property type="match status" value="1"/>
</dbReference>
<keyword evidence="1 5" id="KW-0846">Cobalamin</keyword>
<feature type="binding site" evidence="5">
    <location>
        <position position="207"/>
    </location>
    <ligand>
        <name>adenosylcob(III)alamin</name>
        <dbReference type="ChEBI" id="CHEBI:18408"/>
    </ligand>
</feature>
<evidence type="ECO:0000256" key="3">
    <source>
        <dbReference type="ARBA" id="ARBA00023285"/>
    </source>
</evidence>
<dbReference type="InterPro" id="IPR042255">
    <property type="entry name" value="EutC_N"/>
</dbReference>
<dbReference type="Gene3D" id="1.10.30.40">
    <property type="entry name" value="Ethanolamine ammonia-lyase light chain (EutC), N-terminal domain"/>
    <property type="match status" value="1"/>
</dbReference>
<evidence type="ECO:0000256" key="2">
    <source>
        <dbReference type="ARBA" id="ARBA00023239"/>
    </source>
</evidence>
<comment type="catalytic activity">
    <reaction evidence="5">
        <text>ethanolamine = acetaldehyde + NH4(+)</text>
        <dbReference type="Rhea" id="RHEA:15313"/>
        <dbReference type="ChEBI" id="CHEBI:15343"/>
        <dbReference type="ChEBI" id="CHEBI:28938"/>
        <dbReference type="ChEBI" id="CHEBI:57603"/>
        <dbReference type="EC" id="4.3.1.7"/>
    </reaction>
</comment>
<gene>
    <name evidence="5" type="primary">eutC</name>
    <name evidence="6" type="ORF">QE417_000852</name>
</gene>
<dbReference type="NCBIfam" id="NF003971">
    <property type="entry name" value="PRK05465.1"/>
    <property type="match status" value="1"/>
</dbReference>
<dbReference type="InterPro" id="IPR042251">
    <property type="entry name" value="EutC_C"/>
</dbReference>
<dbReference type="PANTHER" id="PTHR39330:SF1">
    <property type="entry name" value="ETHANOLAMINE AMMONIA-LYASE SMALL SUBUNIT"/>
    <property type="match status" value="1"/>
</dbReference>
<dbReference type="EC" id="4.3.1.7" evidence="5"/>
<keyword evidence="7" id="KW-1185">Reference proteome</keyword>
<dbReference type="GO" id="GO:0008851">
    <property type="term" value="F:ethanolamine ammonia-lyase activity"/>
    <property type="evidence" value="ECO:0007669"/>
    <property type="project" value="UniProtKB-EC"/>
</dbReference>
<dbReference type="Gene3D" id="3.40.50.11240">
    <property type="entry name" value="Ethanolamine ammonia-lyase light chain (EutC)"/>
    <property type="match status" value="1"/>
</dbReference>
<keyword evidence="3 5" id="KW-0170">Cobalt</keyword>
<reference evidence="7" key="1">
    <citation type="submission" date="2023-07" db="EMBL/GenBank/DDBJ databases">
        <title>Functional and genomic diversity of the sorghum phyllosphere microbiome.</title>
        <authorList>
            <person name="Shade A."/>
        </authorList>
    </citation>
    <scope>NUCLEOTIDE SEQUENCE [LARGE SCALE GENOMIC DNA]</scope>
    <source>
        <strain evidence="7">SORGH_AS_0422</strain>
    </source>
</reference>